<dbReference type="EMBL" id="SNRW01020929">
    <property type="protein sequence ID" value="KAA6365034.1"/>
    <property type="molecule type" value="Genomic_DNA"/>
</dbReference>
<dbReference type="AlphaFoldDB" id="A0A5J4U3S3"/>
<sequence length="67" mass="7404">MTVVLFHNVYSQQQAFVPKVQINVQFSVQNVLIVVLDVVNAQENVVLVVLMAVLIVKLVAQGDTLNI</sequence>
<dbReference type="Proteomes" id="UP000324800">
    <property type="component" value="Unassembled WGS sequence"/>
</dbReference>
<gene>
    <name evidence="1" type="ORF">EZS28_039439</name>
</gene>
<accession>A0A5J4U3S3</accession>
<name>A0A5J4U3S3_9EUKA</name>
<comment type="caution">
    <text evidence="1">The sequence shown here is derived from an EMBL/GenBank/DDBJ whole genome shotgun (WGS) entry which is preliminary data.</text>
</comment>
<protein>
    <submittedName>
        <fullName evidence="1">Uncharacterized protein</fullName>
    </submittedName>
</protein>
<evidence type="ECO:0000313" key="2">
    <source>
        <dbReference type="Proteomes" id="UP000324800"/>
    </source>
</evidence>
<reference evidence="1 2" key="1">
    <citation type="submission" date="2019-03" db="EMBL/GenBank/DDBJ databases">
        <title>Single cell metagenomics reveals metabolic interactions within the superorganism composed of flagellate Streblomastix strix and complex community of Bacteroidetes bacteria on its surface.</title>
        <authorList>
            <person name="Treitli S.C."/>
            <person name="Kolisko M."/>
            <person name="Husnik F."/>
            <person name="Keeling P."/>
            <person name="Hampl V."/>
        </authorList>
    </citation>
    <scope>NUCLEOTIDE SEQUENCE [LARGE SCALE GENOMIC DNA]</scope>
    <source>
        <strain evidence="1">ST1C</strain>
    </source>
</reference>
<evidence type="ECO:0000313" key="1">
    <source>
        <dbReference type="EMBL" id="KAA6365034.1"/>
    </source>
</evidence>
<organism evidence="1 2">
    <name type="scientific">Streblomastix strix</name>
    <dbReference type="NCBI Taxonomy" id="222440"/>
    <lineage>
        <taxon>Eukaryota</taxon>
        <taxon>Metamonada</taxon>
        <taxon>Preaxostyla</taxon>
        <taxon>Oxymonadida</taxon>
        <taxon>Streblomastigidae</taxon>
        <taxon>Streblomastix</taxon>
    </lineage>
</organism>
<proteinExistence type="predicted"/>